<evidence type="ECO:0000313" key="2">
    <source>
        <dbReference type="Proteomes" id="UP001066276"/>
    </source>
</evidence>
<dbReference type="EMBL" id="JANPWB010000013">
    <property type="protein sequence ID" value="KAJ1109619.1"/>
    <property type="molecule type" value="Genomic_DNA"/>
</dbReference>
<reference evidence="1" key="1">
    <citation type="journal article" date="2022" name="bioRxiv">
        <title>Sequencing and chromosome-scale assembly of the giantPleurodeles waltlgenome.</title>
        <authorList>
            <person name="Brown T."/>
            <person name="Elewa A."/>
            <person name="Iarovenko S."/>
            <person name="Subramanian E."/>
            <person name="Araus A.J."/>
            <person name="Petzold A."/>
            <person name="Susuki M."/>
            <person name="Suzuki K.-i.T."/>
            <person name="Hayashi T."/>
            <person name="Toyoda A."/>
            <person name="Oliveira C."/>
            <person name="Osipova E."/>
            <person name="Leigh N.D."/>
            <person name="Simon A."/>
            <person name="Yun M.H."/>
        </authorList>
    </citation>
    <scope>NUCLEOTIDE SEQUENCE</scope>
    <source>
        <strain evidence="1">20211129_DDA</strain>
        <tissue evidence="1">Liver</tissue>
    </source>
</reference>
<comment type="caution">
    <text evidence="1">The sequence shown here is derived from an EMBL/GenBank/DDBJ whole genome shotgun (WGS) entry which is preliminary data.</text>
</comment>
<dbReference type="AlphaFoldDB" id="A0AAV7N2H9"/>
<keyword evidence="2" id="KW-1185">Reference proteome</keyword>
<accession>A0AAV7N2H9</accession>
<protein>
    <submittedName>
        <fullName evidence="1">Uncharacterized protein</fullName>
    </submittedName>
</protein>
<name>A0AAV7N2H9_PLEWA</name>
<gene>
    <name evidence="1" type="ORF">NDU88_006979</name>
</gene>
<evidence type="ECO:0000313" key="1">
    <source>
        <dbReference type="EMBL" id="KAJ1109619.1"/>
    </source>
</evidence>
<dbReference type="Proteomes" id="UP001066276">
    <property type="component" value="Chromosome 9"/>
</dbReference>
<proteinExistence type="predicted"/>
<sequence>MIWSRPVEKRRKTYLIELGESTKTNINNADTILDFSGQPMFDPTLLRHPNSTEWSSCEHVATYVMNKLRQPLDKLSCSKLRSECPRPALTNNITATPSIDRNILLFFTKFGKDPKKGVDRAWTNCQDRLLDLSGPLTRTLDLPEEARIEGTKVDPVILYNWARIVICLLGNDNSDIAQVRHKSLLLKIDPKLSNLAIKEAGQEANGLLFGDSFIKDLSKYVATFASTDKAQTSLQKIFNSRVFGRAGKGRSCFAGRYISRGAVN</sequence>
<organism evidence="1 2">
    <name type="scientific">Pleurodeles waltl</name>
    <name type="common">Iberian ribbed newt</name>
    <dbReference type="NCBI Taxonomy" id="8319"/>
    <lineage>
        <taxon>Eukaryota</taxon>
        <taxon>Metazoa</taxon>
        <taxon>Chordata</taxon>
        <taxon>Craniata</taxon>
        <taxon>Vertebrata</taxon>
        <taxon>Euteleostomi</taxon>
        <taxon>Amphibia</taxon>
        <taxon>Batrachia</taxon>
        <taxon>Caudata</taxon>
        <taxon>Salamandroidea</taxon>
        <taxon>Salamandridae</taxon>
        <taxon>Pleurodelinae</taxon>
        <taxon>Pleurodeles</taxon>
    </lineage>
</organism>